<evidence type="ECO:0000256" key="3">
    <source>
        <dbReference type="ARBA" id="ARBA00023274"/>
    </source>
</evidence>
<organism evidence="7">
    <name type="scientific">Cryptomonas curvata</name>
    <dbReference type="NCBI Taxonomy" id="233186"/>
    <lineage>
        <taxon>Eukaryota</taxon>
        <taxon>Cryptophyceae</taxon>
        <taxon>Cryptomonadales</taxon>
        <taxon>Cryptomonadaceae</taxon>
        <taxon>Cryptomonas</taxon>
    </lineage>
</organism>
<dbReference type="PIRSF" id="PIRSF002161">
    <property type="entry name" value="Ribosomal_L5"/>
    <property type="match status" value="1"/>
</dbReference>
<dbReference type="InterPro" id="IPR002132">
    <property type="entry name" value="Ribosomal_uL5"/>
</dbReference>
<gene>
    <name evidence="7" type="primary">rpl5</name>
    <name evidence="7" type="ORF">CplaMt_p013</name>
</gene>
<dbReference type="InterPro" id="IPR031310">
    <property type="entry name" value="Ribosomal_uL5_N"/>
</dbReference>
<evidence type="ECO:0000259" key="5">
    <source>
        <dbReference type="Pfam" id="PF00281"/>
    </source>
</evidence>
<dbReference type="GeneID" id="36496290"/>
<dbReference type="GO" id="GO:0003735">
    <property type="term" value="F:structural constituent of ribosome"/>
    <property type="evidence" value="ECO:0007669"/>
    <property type="project" value="InterPro"/>
</dbReference>
<geneLocation type="mitochondrion" evidence="7"/>
<dbReference type="InterPro" id="IPR022803">
    <property type="entry name" value="Ribosomal_uL5_dom_sf"/>
</dbReference>
<dbReference type="EMBL" id="MG680942">
    <property type="protein sequence ID" value="AVM81231.1"/>
    <property type="molecule type" value="Genomic_DNA"/>
</dbReference>
<evidence type="ECO:0000313" key="7">
    <source>
        <dbReference type="EMBL" id="AVM81231.1"/>
    </source>
</evidence>
<evidence type="ECO:0000259" key="6">
    <source>
        <dbReference type="Pfam" id="PF00673"/>
    </source>
</evidence>
<evidence type="ECO:0000256" key="1">
    <source>
        <dbReference type="ARBA" id="ARBA00008553"/>
    </source>
</evidence>
<dbReference type="Pfam" id="PF00673">
    <property type="entry name" value="Ribosomal_L5_C"/>
    <property type="match status" value="1"/>
</dbReference>
<proteinExistence type="inferred from homology"/>
<keyword evidence="2 4" id="KW-0689">Ribosomal protein</keyword>
<reference evidence="7" key="1">
    <citation type="submission" date="2017-12" db="EMBL/GenBank/DDBJ databases">
        <title>Comparative mitochondrial genomics of cryptophyte algae: gene shuffling and dynamic mobile genetic elements.</title>
        <authorList>
            <person name="Kim J.I."/>
            <person name="Yoon H.S."/>
            <person name="Yi G."/>
            <person name="Shin W."/>
            <person name="Archibald J.M."/>
        </authorList>
    </citation>
    <scope>NUCLEOTIDE SEQUENCE</scope>
    <source>
        <strain evidence="7">FBCC300012D</strain>
    </source>
</reference>
<evidence type="ECO:0000256" key="4">
    <source>
        <dbReference type="RuleBase" id="RU003930"/>
    </source>
</evidence>
<keyword evidence="3 4" id="KW-0687">Ribonucleoprotein</keyword>
<name>A0A2P1G8E9_9CRYP</name>
<dbReference type="PANTHER" id="PTHR11994">
    <property type="entry name" value="60S RIBOSOMAL PROTEIN L11-RELATED"/>
    <property type="match status" value="1"/>
</dbReference>
<accession>A0A2P1G8E9</accession>
<dbReference type="RefSeq" id="YP_009476738.1">
    <property type="nucleotide sequence ID" value="NC_037454.1"/>
</dbReference>
<dbReference type="InterPro" id="IPR031309">
    <property type="entry name" value="Ribosomal_uL5_C"/>
</dbReference>
<dbReference type="Gene3D" id="3.30.1440.10">
    <property type="match status" value="1"/>
</dbReference>
<feature type="domain" description="Large ribosomal subunit protein uL5 C-terminal" evidence="6">
    <location>
        <begin position="85"/>
        <end position="174"/>
    </location>
</feature>
<protein>
    <submittedName>
        <fullName evidence="7">Ribosomal protein L5</fullName>
    </submittedName>
</protein>
<dbReference type="SUPFAM" id="SSF55282">
    <property type="entry name" value="RL5-like"/>
    <property type="match status" value="1"/>
</dbReference>
<keyword evidence="7" id="KW-0496">Mitochondrion</keyword>
<dbReference type="Pfam" id="PF00281">
    <property type="entry name" value="Ribosomal_L5"/>
    <property type="match status" value="1"/>
</dbReference>
<dbReference type="AlphaFoldDB" id="A0A2P1G8E9"/>
<dbReference type="GO" id="GO:0005840">
    <property type="term" value="C:ribosome"/>
    <property type="evidence" value="ECO:0007669"/>
    <property type="project" value="UniProtKB-KW"/>
</dbReference>
<evidence type="ECO:0000256" key="2">
    <source>
        <dbReference type="ARBA" id="ARBA00022980"/>
    </source>
</evidence>
<sequence length="182" mass="21284">MNNLKLWYKRIIKIDSVYKMNIVNCLQEPKIESIAINICSKSIIEESKAILYYIMALKLITNQTPVICKAKKSLAQLKLRKGMLIGTKVTLRNQFLYNFLIQFIFLVLPNIKETKFYNLNKGSLSIGIKDLLVFPQLSRYYDKFPKNMTAIINFSTNTKDKNFSRFLFTSIQIPVKNKHLKF</sequence>
<comment type="similarity">
    <text evidence="1 4">Belongs to the universal ribosomal protein uL5 family.</text>
</comment>
<feature type="domain" description="Large ribosomal subunit protein uL5 N-terminal" evidence="5">
    <location>
        <begin position="24"/>
        <end position="80"/>
    </location>
</feature>
<dbReference type="GO" id="GO:1990904">
    <property type="term" value="C:ribonucleoprotein complex"/>
    <property type="evidence" value="ECO:0007669"/>
    <property type="project" value="UniProtKB-KW"/>
</dbReference>
<dbReference type="GO" id="GO:0006412">
    <property type="term" value="P:translation"/>
    <property type="evidence" value="ECO:0007669"/>
    <property type="project" value="InterPro"/>
</dbReference>